<dbReference type="InterPro" id="IPR005320">
    <property type="entry name" value="Peptidase_S51"/>
</dbReference>
<evidence type="ECO:0000256" key="1">
    <source>
        <dbReference type="ARBA" id="ARBA00001092"/>
    </source>
</evidence>
<dbReference type="AlphaFoldDB" id="A0A437MVU7"/>
<dbReference type="GO" id="GO:0008236">
    <property type="term" value="F:serine-type peptidase activity"/>
    <property type="evidence" value="ECO:0007669"/>
    <property type="project" value="UniProtKB-KW"/>
</dbReference>
<keyword evidence="8" id="KW-0720">Serine protease</keyword>
<dbReference type="OrthoDB" id="9799980at2"/>
<dbReference type="PANTHER" id="PTHR36175:SF1">
    <property type="entry name" value="CYANOPHYCINASE"/>
    <property type="match status" value="1"/>
</dbReference>
<keyword evidence="10" id="KW-1185">Reference proteome</keyword>
<accession>A0A437MVU7</accession>
<comment type="similarity">
    <text evidence="3">Belongs to the peptidase S51 family.</text>
</comment>
<comment type="function">
    <text evidence="2">Exopeptidase that catalyzes the hydrolytic cleavage of multi-L-arginyl-poly-L-aspartic acid (cyanophycin; a water-insoluble reserve polymer) into aspartate-arginine dipeptides.</text>
</comment>
<evidence type="ECO:0000256" key="3">
    <source>
        <dbReference type="ARBA" id="ARBA00006534"/>
    </source>
</evidence>
<evidence type="ECO:0000256" key="6">
    <source>
        <dbReference type="ARBA" id="ARBA00022670"/>
    </source>
</evidence>
<dbReference type="EMBL" id="SACK01000002">
    <property type="protein sequence ID" value="RVU01756.1"/>
    <property type="molecule type" value="Genomic_DNA"/>
</dbReference>
<protein>
    <recommendedName>
        <fullName evidence="5">Cyanophycinase</fullName>
        <ecNumber evidence="4">3.4.15.6</ecNumber>
    </recommendedName>
</protein>
<evidence type="ECO:0000313" key="10">
    <source>
        <dbReference type="Proteomes" id="UP000282759"/>
    </source>
</evidence>
<sequence length="308" mass="33698">MSVPKGKLIIIGGAVDMGSNVSAQEHIMQLNYIKFFEKGILRRIITESANHEGSIVEVITTASQIPELVGEEYIKAFNQLSVTHVNVMHVKSREDAANKEYLDRIRKADVVMFSGGDQLRLTAIFGGTEFLQILKKRYQKEHFVIAGTSAGAAAASTHMIYRGQSNEALIKGEVQITAGLGFVDGVIVDTHFVQRGRIGRLFYAVASNPGILGIGLGEDAGLLITEGRTMEAIGSGLIILVDGKSMVETNIYDVELGSPVSIENLKVHVMSIFDKYDLDEHRLHIKKAVKVEEGVFLNMPDDADDLLQ</sequence>
<dbReference type="SUPFAM" id="SSF52317">
    <property type="entry name" value="Class I glutamine amidotransferase-like"/>
    <property type="match status" value="1"/>
</dbReference>
<name>A0A437MVU7_9SPHI</name>
<comment type="caution">
    <text evidence="9">The sequence shown here is derived from an EMBL/GenBank/DDBJ whole genome shotgun (WGS) entry which is preliminary data.</text>
</comment>
<dbReference type="Gene3D" id="3.40.50.880">
    <property type="match status" value="1"/>
</dbReference>
<evidence type="ECO:0000256" key="7">
    <source>
        <dbReference type="ARBA" id="ARBA00022801"/>
    </source>
</evidence>
<dbReference type="Proteomes" id="UP000282759">
    <property type="component" value="Unassembled WGS sequence"/>
</dbReference>
<evidence type="ECO:0000256" key="8">
    <source>
        <dbReference type="ARBA" id="ARBA00022825"/>
    </source>
</evidence>
<dbReference type="CDD" id="cd03145">
    <property type="entry name" value="GAT1_cyanophycinase"/>
    <property type="match status" value="1"/>
</dbReference>
<dbReference type="GO" id="GO:0008241">
    <property type="term" value="F:peptidyl-dipeptidase activity"/>
    <property type="evidence" value="ECO:0007669"/>
    <property type="project" value="UniProtKB-EC"/>
</dbReference>
<reference evidence="9 10" key="1">
    <citation type="submission" date="2019-01" db="EMBL/GenBank/DDBJ databases">
        <authorList>
            <person name="Chen W.-M."/>
        </authorList>
    </citation>
    <scope>NUCLEOTIDE SEQUENCE [LARGE SCALE GENOMIC DNA]</scope>
    <source>
        <strain evidence="9 10">YBJ-36</strain>
    </source>
</reference>
<dbReference type="InterPro" id="IPR011811">
    <property type="entry name" value="Peptidase_S51_cyanophycinase"/>
</dbReference>
<dbReference type="EC" id="3.4.15.6" evidence="4"/>
<keyword evidence="7 9" id="KW-0378">Hydrolase</keyword>
<dbReference type="InterPro" id="IPR029062">
    <property type="entry name" value="Class_I_gatase-like"/>
</dbReference>
<dbReference type="RefSeq" id="WP_127704121.1">
    <property type="nucleotide sequence ID" value="NZ_SACK01000002.1"/>
</dbReference>
<keyword evidence="9" id="KW-0121">Carboxypeptidase</keyword>
<proteinExistence type="inferred from homology"/>
<organism evidence="9 10">
    <name type="scientific">Mucilaginibacter limnophilus</name>
    <dbReference type="NCBI Taxonomy" id="1932778"/>
    <lineage>
        <taxon>Bacteria</taxon>
        <taxon>Pseudomonadati</taxon>
        <taxon>Bacteroidota</taxon>
        <taxon>Sphingobacteriia</taxon>
        <taxon>Sphingobacteriales</taxon>
        <taxon>Sphingobacteriaceae</taxon>
        <taxon>Mucilaginibacter</taxon>
    </lineage>
</organism>
<gene>
    <name evidence="9" type="ORF">EOD41_07290</name>
</gene>
<evidence type="ECO:0000256" key="5">
    <source>
        <dbReference type="ARBA" id="ARBA00015719"/>
    </source>
</evidence>
<dbReference type="NCBIfam" id="TIGR02069">
    <property type="entry name" value="cyanophycinase"/>
    <property type="match status" value="1"/>
</dbReference>
<evidence type="ECO:0000256" key="2">
    <source>
        <dbReference type="ARBA" id="ARBA00002039"/>
    </source>
</evidence>
<dbReference type="Pfam" id="PF03575">
    <property type="entry name" value="Peptidase_S51"/>
    <property type="match status" value="1"/>
</dbReference>
<evidence type="ECO:0000313" key="9">
    <source>
        <dbReference type="EMBL" id="RVU01756.1"/>
    </source>
</evidence>
<dbReference type="PANTHER" id="PTHR36175">
    <property type="entry name" value="CYANOPHYCINASE"/>
    <property type="match status" value="1"/>
</dbReference>
<evidence type="ECO:0000256" key="4">
    <source>
        <dbReference type="ARBA" id="ARBA00013115"/>
    </source>
</evidence>
<keyword evidence="6" id="KW-0645">Protease</keyword>
<dbReference type="GO" id="GO:0004180">
    <property type="term" value="F:carboxypeptidase activity"/>
    <property type="evidence" value="ECO:0007669"/>
    <property type="project" value="UniProtKB-KW"/>
</dbReference>
<dbReference type="GO" id="GO:0006508">
    <property type="term" value="P:proteolysis"/>
    <property type="evidence" value="ECO:0007669"/>
    <property type="project" value="UniProtKB-KW"/>
</dbReference>
<comment type="catalytic activity">
    <reaction evidence="1">
        <text>[L-4-(L-arginin-2-N-yl)aspartate](n) + H2O = [L-4-(L-arginin-2-N-yl)aspartate](n-1) + L-4-(L-arginin-2-N-yl)aspartate</text>
        <dbReference type="Rhea" id="RHEA:12845"/>
        <dbReference type="Rhea" id="RHEA-COMP:13728"/>
        <dbReference type="Rhea" id="RHEA-COMP:13734"/>
        <dbReference type="ChEBI" id="CHEBI:15377"/>
        <dbReference type="ChEBI" id="CHEBI:137986"/>
        <dbReference type="ChEBI" id="CHEBI:137991"/>
        <dbReference type="EC" id="3.4.15.6"/>
    </reaction>
</comment>